<evidence type="ECO:0000313" key="1">
    <source>
        <dbReference type="EMBL" id="JAE09253.1"/>
    </source>
</evidence>
<sequence>MLLLHNLEQNQHQPNPEYHPKILSVDQAVSREWIRHPKN</sequence>
<protein>
    <submittedName>
        <fullName evidence="1">Uncharacterized protein</fullName>
    </submittedName>
</protein>
<dbReference type="AlphaFoldDB" id="A0A0A9FLU6"/>
<proteinExistence type="predicted"/>
<reference evidence="1" key="1">
    <citation type="submission" date="2014-09" db="EMBL/GenBank/DDBJ databases">
        <authorList>
            <person name="Magalhaes I.L.F."/>
            <person name="Oliveira U."/>
            <person name="Santos F.R."/>
            <person name="Vidigal T.H.D.A."/>
            <person name="Brescovit A.D."/>
            <person name="Santos A.J."/>
        </authorList>
    </citation>
    <scope>NUCLEOTIDE SEQUENCE</scope>
    <source>
        <tissue evidence="1">Shoot tissue taken approximately 20 cm above the soil surface</tissue>
    </source>
</reference>
<organism evidence="1">
    <name type="scientific">Arundo donax</name>
    <name type="common">Giant reed</name>
    <name type="synonym">Donax arundinaceus</name>
    <dbReference type="NCBI Taxonomy" id="35708"/>
    <lineage>
        <taxon>Eukaryota</taxon>
        <taxon>Viridiplantae</taxon>
        <taxon>Streptophyta</taxon>
        <taxon>Embryophyta</taxon>
        <taxon>Tracheophyta</taxon>
        <taxon>Spermatophyta</taxon>
        <taxon>Magnoliopsida</taxon>
        <taxon>Liliopsida</taxon>
        <taxon>Poales</taxon>
        <taxon>Poaceae</taxon>
        <taxon>PACMAD clade</taxon>
        <taxon>Arundinoideae</taxon>
        <taxon>Arundineae</taxon>
        <taxon>Arundo</taxon>
    </lineage>
</organism>
<reference evidence="1" key="2">
    <citation type="journal article" date="2015" name="Data Brief">
        <title>Shoot transcriptome of the giant reed, Arundo donax.</title>
        <authorList>
            <person name="Barrero R.A."/>
            <person name="Guerrero F.D."/>
            <person name="Moolhuijzen P."/>
            <person name="Goolsby J.A."/>
            <person name="Tidwell J."/>
            <person name="Bellgard S.E."/>
            <person name="Bellgard M.I."/>
        </authorList>
    </citation>
    <scope>NUCLEOTIDE SEQUENCE</scope>
    <source>
        <tissue evidence="1">Shoot tissue taken approximately 20 cm above the soil surface</tissue>
    </source>
</reference>
<name>A0A0A9FLU6_ARUDO</name>
<dbReference type="EMBL" id="GBRH01188643">
    <property type="protein sequence ID" value="JAE09253.1"/>
    <property type="molecule type" value="Transcribed_RNA"/>
</dbReference>
<accession>A0A0A9FLU6</accession>